<keyword evidence="4" id="KW-0808">Transferase</keyword>
<comment type="catalytic activity">
    <reaction evidence="9">
        <text>adenosine + phosphate = alpha-D-ribose 1-phosphate + adenine</text>
        <dbReference type="Rhea" id="RHEA:27642"/>
        <dbReference type="ChEBI" id="CHEBI:16335"/>
        <dbReference type="ChEBI" id="CHEBI:16708"/>
        <dbReference type="ChEBI" id="CHEBI:43474"/>
        <dbReference type="ChEBI" id="CHEBI:57720"/>
        <dbReference type="EC" id="2.4.2.1"/>
    </reaction>
    <physiologicalReaction direction="left-to-right" evidence="9">
        <dbReference type="Rhea" id="RHEA:27643"/>
    </physiologicalReaction>
</comment>
<evidence type="ECO:0000256" key="7">
    <source>
        <dbReference type="ARBA" id="ARBA00022833"/>
    </source>
</evidence>
<keyword evidence="13" id="KW-1185">Reference proteome</keyword>
<organism evidence="12 13">
    <name type="scientific">Blautia liquoris</name>
    <dbReference type="NCBI Taxonomy" id="2779518"/>
    <lineage>
        <taxon>Bacteria</taxon>
        <taxon>Bacillati</taxon>
        <taxon>Bacillota</taxon>
        <taxon>Clostridia</taxon>
        <taxon>Lachnospirales</taxon>
        <taxon>Lachnospiraceae</taxon>
        <taxon>Blautia</taxon>
    </lineage>
</organism>
<evidence type="ECO:0000256" key="5">
    <source>
        <dbReference type="ARBA" id="ARBA00022723"/>
    </source>
</evidence>
<dbReference type="InterPro" id="IPR011324">
    <property type="entry name" value="Cytotoxic_necrot_fac-like_cat"/>
</dbReference>
<dbReference type="SUPFAM" id="SSF64438">
    <property type="entry name" value="CNF1/YfiH-like putative cysteine hydrolases"/>
    <property type="match status" value="1"/>
</dbReference>
<comment type="similarity">
    <text evidence="3 11">Belongs to the purine nucleoside phosphorylase YfiH/LACC1 family.</text>
</comment>
<dbReference type="InterPro" id="IPR038371">
    <property type="entry name" value="Cu_polyphenol_OxRdtase_sf"/>
</dbReference>
<accession>A0A7M2RKS8</accession>
<dbReference type="Pfam" id="PF02578">
    <property type="entry name" value="Cu-oxidase_4"/>
    <property type="match status" value="1"/>
</dbReference>
<keyword evidence="6" id="KW-0378">Hydrolase</keyword>
<keyword evidence="7" id="KW-0862">Zinc</keyword>
<dbReference type="Gene3D" id="3.60.140.10">
    <property type="entry name" value="CNF1/YfiH-like putative cysteine hydrolases"/>
    <property type="match status" value="1"/>
</dbReference>
<gene>
    <name evidence="12" type="primary">pgeF</name>
    <name evidence="12" type="ORF">INP51_05895</name>
</gene>
<dbReference type="GO" id="GO:0017061">
    <property type="term" value="F:S-methyl-5-thioadenosine phosphorylase activity"/>
    <property type="evidence" value="ECO:0007669"/>
    <property type="project" value="UniProtKB-EC"/>
</dbReference>
<protein>
    <recommendedName>
        <fullName evidence="11">Purine nucleoside phosphorylase</fullName>
    </recommendedName>
</protein>
<dbReference type="KEGG" id="bliq:INP51_05895"/>
<evidence type="ECO:0000256" key="1">
    <source>
        <dbReference type="ARBA" id="ARBA00000553"/>
    </source>
</evidence>
<dbReference type="InterPro" id="IPR003730">
    <property type="entry name" value="Cu_polyphenol_OxRdtase"/>
</dbReference>
<evidence type="ECO:0000256" key="8">
    <source>
        <dbReference type="ARBA" id="ARBA00047989"/>
    </source>
</evidence>
<evidence type="ECO:0000256" key="4">
    <source>
        <dbReference type="ARBA" id="ARBA00022679"/>
    </source>
</evidence>
<comment type="function">
    <text evidence="2">Purine nucleoside enzyme that catalyzes the phosphorolysis of adenosine and inosine nucleosides, yielding D-ribose 1-phosphate and the respective free bases, adenine and hypoxanthine. Also catalyzes the phosphorolysis of S-methyl-5'-thioadenosine into adenine and S-methyl-5-thio-alpha-D-ribose 1-phosphate. Also has adenosine deaminase activity.</text>
</comment>
<dbReference type="Proteomes" id="UP000593601">
    <property type="component" value="Chromosome"/>
</dbReference>
<dbReference type="PANTHER" id="PTHR30616">
    <property type="entry name" value="UNCHARACTERIZED PROTEIN YFIH"/>
    <property type="match status" value="1"/>
</dbReference>
<dbReference type="CDD" id="cd16833">
    <property type="entry name" value="YfiH"/>
    <property type="match status" value="1"/>
</dbReference>
<dbReference type="GO" id="GO:0005507">
    <property type="term" value="F:copper ion binding"/>
    <property type="evidence" value="ECO:0007669"/>
    <property type="project" value="TreeGrafter"/>
</dbReference>
<evidence type="ECO:0000256" key="6">
    <source>
        <dbReference type="ARBA" id="ARBA00022801"/>
    </source>
</evidence>
<dbReference type="NCBIfam" id="TIGR00726">
    <property type="entry name" value="peptidoglycan editing factor PgeF"/>
    <property type="match status" value="1"/>
</dbReference>
<evidence type="ECO:0000313" key="13">
    <source>
        <dbReference type="Proteomes" id="UP000593601"/>
    </source>
</evidence>
<evidence type="ECO:0000256" key="11">
    <source>
        <dbReference type="RuleBase" id="RU361274"/>
    </source>
</evidence>
<reference evidence="12 13" key="1">
    <citation type="submission" date="2020-10" db="EMBL/GenBank/DDBJ databases">
        <title>Blautia liquoris sp.nov., isolated from the mud in a fermentation cellar used for the production of Chinese strong-flavoured liquor.</title>
        <authorList>
            <person name="Lu L."/>
        </authorList>
    </citation>
    <scope>NUCLEOTIDE SEQUENCE [LARGE SCALE GENOMIC DNA]</scope>
    <source>
        <strain evidence="12 13">LZLJ-3</strain>
    </source>
</reference>
<dbReference type="EMBL" id="CP063304">
    <property type="protein sequence ID" value="QOV20943.1"/>
    <property type="molecule type" value="Genomic_DNA"/>
</dbReference>
<comment type="catalytic activity">
    <reaction evidence="1">
        <text>inosine + phosphate = alpha-D-ribose 1-phosphate + hypoxanthine</text>
        <dbReference type="Rhea" id="RHEA:27646"/>
        <dbReference type="ChEBI" id="CHEBI:17368"/>
        <dbReference type="ChEBI" id="CHEBI:17596"/>
        <dbReference type="ChEBI" id="CHEBI:43474"/>
        <dbReference type="ChEBI" id="CHEBI:57720"/>
        <dbReference type="EC" id="2.4.2.1"/>
    </reaction>
    <physiologicalReaction direction="left-to-right" evidence="1">
        <dbReference type="Rhea" id="RHEA:27647"/>
    </physiologicalReaction>
</comment>
<proteinExistence type="inferred from homology"/>
<dbReference type="PANTHER" id="PTHR30616:SF2">
    <property type="entry name" value="PURINE NUCLEOSIDE PHOSPHORYLASE LACC1"/>
    <property type="match status" value="1"/>
</dbReference>
<comment type="catalytic activity">
    <reaction evidence="8">
        <text>adenosine + H2O + H(+) = inosine + NH4(+)</text>
        <dbReference type="Rhea" id="RHEA:24408"/>
        <dbReference type="ChEBI" id="CHEBI:15377"/>
        <dbReference type="ChEBI" id="CHEBI:15378"/>
        <dbReference type="ChEBI" id="CHEBI:16335"/>
        <dbReference type="ChEBI" id="CHEBI:17596"/>
        <dbReference type="ChEBI" id="CHEBI:28938"/>
        <dbReference type="EC" id="3.5.4.4"/>
    </reaction>
    <physiologicalReaction direction="left-to-right" evidence="8">
        <dbReference type="Rhea" id="RHEA:24409"/>
    </physiologicalReaction>
</comment>
<name>A0A7M2RKS8_9FIRM</name>
<evidence type="ECO:0000313" key="12">
    <source>
        <dbReference type="EMBL" id="QOV20943.1"/>
    </source>
</evidence>
<keyword evidence="5" id="KW-0479">Metal-binding</keyword>
<sequence length="283" mass="31535">MIINWKDEKEPKMEVMRKNGVTWLEFSTLSNVDFVTHAFSTRLGGVSSGIFSSMNLGFTRGDDEKNVRENFQRLSDAIGIAVDSIVTSDQTHTTNIRRVTRDDCGNGVTRPRGFHDIDGLITDEPGVTLATFYADCVPLYFVDPVHKAIGLSHSGWRGTVHKMGKVTVEAMGEAFGTDPQDLVTAIGPSICQDCYEVSEDVINEFSTAFDVSLYEKLYYKKNNGKYQLNLWEANRQILLEAGVGEHHIQTSNLCTCCNSKFLFSHRASQGKRGNLGAFLMIKN</sequence>
<evidence type="ECO:0000256" key="2">
    <source>
        <dbReference type="ARBA" id="ARBA00003215"/>
    </source>
</evidence>
<comment type="catalytic activity">
    <reaction evidence="10">
        <text>S-methyl-5'-thioadenosine + phosphate = 5-(methylsulfanyl)-alpha-D-ribose 1-phosphate + adenine</text>
        <dbReference type="Rhea" id="RHEA:11852"/>
        <dbReference type="ChEBI" id="CHEBI:16708"/>
        <dbReference type="ChEBI" id="CHEBI:17509"/>
        <dbReference type="ChEBI" id="CHEBI:43474"/>
        <dbReference type="ChEBI" id="CHEBI:58533"/>
        <dbReference type="EC" id="2.4.2.28"/>
    </reaction>
    <physiologicalReaction direction="left-to-right" evidence="10">
        <dbReference type="Rhea" id="RHEA:11853"/>
    </physiologicalReaction>
</comment>
<dbReference type="GO" id="GO:0016787">
    <property type="term" value="F:hydrolase activity"/>
    <property type="evidence" value="ECO:0007669"/>
    <property type="project" value="UniProtKB-KW"/>
</dbReference>
<evidence type="ECO:0000256" key="3">
    <source>
        <dbReference type="ARBA" id="ARBA00007353"/>
    </source>
</evidence>
<evidence type="ECO:0000256" key="9">
    <source>
        <dbReference type="ARBA" id="ARBA00048968"/>
    </source>
</evidence>
<dbReference type="AlphaFoldDB" id="A0A7M2RKS8"/>
<evidence type="ECO:0000256" key="10">
    <source>
        <dbReference type="ARBA" id="ARBA00049893"/>
    </source>
</evidence>